<evidence type="ECO:0000313" key="3">
    <source>
        <dbReference type="Proteomes" id="UP001530315"/>
    </source>
</evidence>
<feature type="region of interest" description="Disordered" evidence="1">
    <location>
        <begin position="782"/>
        <end position="805"/>
    </location>
</feature>
<evidence type="ECO:0000313" key="2">
    <source>
        <dbReference type="EMBL" id="KAL3791789.1"/>
    </source>
</evidence>
<dbReference type="AlphaFoldDB" id="A0ABD3PW13"/>
<feature type="compositionally biased region" description="Low complexity" evidence="1">
    <location>
        <begin position="68"/>
        <end position="83"/>
    </location>
</feature>
<feature type="compositionally biased region" description="Polar residues" evidence="1">
    <location>
        <begin position="112"/>
        <end position="124"/>
    </location>
</feature>
<gene>
    <name evidence="2" type="ORF">ACHAW5_009422</name>
</gene>
<proteinExistence type="predicted"/>
<name>A0ABD3PW13_9STRA</name>
<reference evidence="2 3" key="1">
    <citation type="submission" date="2024-10" db="EMBL/GenBank/DDBJ databases">
        <title>Updated reference genomes for cyclostephanoid diatoms.</title>
        <authorList>
            <person name="Roberts W.R."/>
            <person name="Alverson A.J."/>
        </authorList>
    </citation>
    <scope>NUCLEOTIDE SEQUENCE [LARGE SCALE GENOMIC DNA]</scope>
    <source>
        <strain evidence="2 3">AJA276-08</strain>
    </source>
</reference>
<feature type="compositionally biased region" description="Polar residues" evidence="1">
    <location>
        <begin position="793"/>
        <end position="805"/>
    </location>
</feature>
<feature type="region of interest" description="Disordered" evidence="1">
    <location>
        <begin position="184"/>
        <end position="280"/>
    </location>
</feature>
<protein>
    <submittedName>
        <fullName evidence="2">Uncharacterized protein</fullName>
    </submittedName>
</protein>
<feature type="compositionally biased region" description="Basic and acidic residues" evidence="1">
    <location>
        <begin position="84"/>
        <end position="93"/>
    </location>
</feature>
<dbReference type="Proteomes" id="UP001530315">
    <property type="component" value="Unassembled WGS sequence"/>
</dbReference>
<keyword evidence="3" id="KW-1185">Reference proteome</keyword>
<sequence>MSYVVDSADDEPPPPPDIAPEIQSPERTGAKSRDGRYHRGTEPSELSSIEEEDADADGGGGGRRELRAAPPSAAAASMDSASSFDRRRPDYDTPPRAAASSSLVVPRKETPTGASPTMVDMTNDSGDDDVDLLPRGGGADENGAGRRRSTSAPLVASVRRECGGRTTREVGVTVRWVEVEVEVAADRTDRRVGIPPPPSRVSRAVGEGTIAPRGGVGGAADDEGTTTESDEGAARRSTRRGRKRRRGPTSEGRPEFVASSDGGRCTPNAGGGDGGGGPDGDDYAILRTRYLMPRIREKVELAGGITLRRQCRGRMIDQNTPGFRLLRSRVDALTRKRDHAEVYRLLCQLRNWELDPRRVPTAFRDAGDEDVAEVLDLTRDEDERPSCVDVDEYIADVLLAPLDASSGFIPHHTSSSQQPTDACNQRLRKSLSQDAPATAFSDGQQCSPSPTVAAAVAKAGTEKLEAYAHAKDSAMINIGAVSSPSLSPGHRTPMRPRSPANTPTRQCFVAINDYERWNDIPKPPGQKTIHECRDFYVQEKKRPQFQISEDLSMQQTTAGASAPGFLANGGGVKGSIENLVRTPLPSSSISFLENSPDLLQQCGLGEQLDKHTGTAHPFTPRHNFLLSTVDAKLLRGGMPLLQGSVAMPNCYHFVGRGRALQNEIYVPPENTFTQIFSSPLPNLRVDLTPPKLDFSAFTFGALPPSPSNDRTKVSQVVTPEAEEQKPCKKKKQQEKSYINNYPGNNMHVLTRVSTFLVTDFGFPSNQRIPPFSRGACYSAQSVRKDNKRHYTTKTEGTSRQRNPVNCRPTNISRDLKHVRPAFNSITFSVIPASRLLVEESKPVKAKCLREQWNIQSTLRRSGQWTPNGHLTGRWKPPEWAVVQSNDGGGVHNEKKKKHPGCRKSLLPELNSLVLNFAAEMRMSCNSSGKDRTTASLRDVVCPQYVRPTINLLCSAHSAVESLLPKGDCEDWEVVAMAWRYYNHWRPRETKVLLLAESHAFTPKERAYGPGLDKGMLQDTYFGPRGFVSLVYCLSYGENESLSGNVIDKTNKGTSQFWTLFAACARGVEHVADTTAKKAVCSRFASDLLKGGGLSVEERLKAKLEVLEDLRSRGIWLLDASIFGWYMSQPQEYSRSSSSGEVHRKQKNRPPKELKIPSLVLSWELFTKHLIREVSDEGHLKLLIPIGMEVEAALTRERMEDAIRVDSTQSLLDW</sequence>
<comment type="caution">
    <text evidence="2">The sequence shown here is derived from an EMBL/GenBank/DDBJ whole genome shotgun (WGS) entry which is preliminary data.</text>
</comment>
<feature type="compositionally biased region" description="Acidic residues" evidence="1">
    <location>
        <begin position="220"/>
        <end position="231"/>
    </location>
</feature>
<feature type="region of interest" description="Disordered" evidence="1">
    <location>
        <begin position="483"/>
        <end position="503"/>
    </location>
</feature>
<feature type="compositionally biased region" description="Gly residues" evidence="1">
    <location>
        <begin position="269"/>
        <end position="278"/>
    </location>
</feature>
<feature type="region of interest" description="Disordered" evidence="1">
    <location>
        <begin position="429"/>
        <end position="449"/>
    </location>
</feature>
<evidence type="ECO:0000256" key="1">
    <source>
        <dbReference type="SAM" id="MobiDB-lite"/>
    </source>
</evidence>
<feature type="compositionally biased region" description="Polar residues" evidence="1">
    <location>
        <begin position="430"/>
        <end position="449"/>
    </location>
</feature>
<dbReference type="EMBL" id="JALLAZ020000577">
    <property type="protein sequence ID" value="KAL3791789.1"/>
    <property type="molecule type" value="Genomic_DNA"/>
</dbReference>
<feature type="region of interest" description="Disordered" evidence="1">
    <location>
        <begin position="1"/>
        <end position="154"/>
    </location>
</feature>
<accession>A0ABD3PW13</accession>
<organism evidence="2 3">
    <name type="scientific">Stephanodiscus triporus</name>
    <dbReference type="NCBI Taxonomy" id="2934178"/>
    <lineage>
        <taxon>Eukaryota</taxon>
        <taxon>Sar</taxon>
        <taxon>Stramenopiles</taxon>
        <taxon>Ochrophyta</taxon>
        <taxon>Bacillariophyta</taxon>
        <taxon>Coscinodiscophyceae</taxon>
        <taxon>Thalassiosirophycidae</taxon>
        <taxon>Stephanodiscales</taxon>
        <taxon>Stephanodiscaceae</taxon>
        <taxon>Stephanodiscus</taxon>
    </lineage>
</organism>
<feature type="compositionally biased region" description="Basic residues" evidence="1">
    <location>
        <begin position="236"/>
        <end position="247"/>
    </location>
</feature>
<feature type="compositionally biased region" description="Basic and acidic residues" evidence="1">
    <location>
        <begin position="28"/>
        <end position="42"/>
    </location>
</feature>